<keyword evidence="3" id="KW-1185">Reference proteome</keyword>
<dbReference type="InterPro" id="IPR053714">
    <property type="entry name" value="Iso_Racemase_Enz_sf"/>
</dbReference>
<organism evidence="2 3">
    <name type="scientific">Vibrio olivae</name>
    <dbReference type="NCBI Taxonomy" id="1243002"/>
    <lineage>
        <taxon>Bacteria</taxon>
        <taxon>Pseudomonadati</taxon>
        <taxon>Pseudomonadota</taxon>
        <taxon>Gammaproteobacteria</taxon>
        <taxon>Vibrionales</taxon>
        <taxon>Vibrionaceae</taxon>
        <taxon>Vibrio</taxon>
    </lineage>
</organism>
<dbReference type="EMBL" id="JBHMEP010000008">
    <property type="protein sequence ID" value="MFB9136979.1"/>
    <property type="molecule type" value="Genomic_DNA"/>
</dbReference>
<gene>
    <name evidence="2" type="ORF">ACFFUV_18575</name>
</gene>
<dbReference type="InterPro" id="IPR052186">
    <property type="entry name" value="Hydantoin_racemase-like"/>
</dbReference>
<evidence type="ECO:0000313" key="2">
    <source>
        <dbReference type="EMBL" id="MFB9136979.1"/>
    </source>
</evidence>
<name>A0ABV5HS90_9VIBR</name>
<evidence type="ECO:0000256" key="1">
    <source>
        <dbReference type="ARBA" id="ARBA00038414"/>
    </source>
</evidence>
<dbReference type="InterPro" id="IPR015942">
    <property type="entry name" value="Asp/Glu/hydantoin_racemase"/>
</dbReference>
<sequence length="243" mass="25561">MRIQIINPNTCQGMTDKIAQSAQSVALPTSDILARSPAHGPESIESAFDEAIAGAAVLDVIADGEQQGVDAHIIACFGDPSIDAAREIAHAPVIGIAGAAFQLASLVAHRFGVVTTMSRTLPAAHHLLDRYGYAHLCSGVRATDIPVLDLEHVEHSIYQQLLDECRAAIEQDGAEAIVLGCAGMSDLANELSLELQVPVIDGVAAAVKLAESLHQLKLTTSKSGQYAAPLSKAFIGRYAHLSR</sequence>
<dbReference type="PANTHER" id="PTHR28047:SF5">
    <property type="entry name" value="PROTEIN DCG1"/>
    <property type="match status" value="1"/>
</dbReference>
<proteinExistence type="inferred from homology"/>
<dbReference type="RefSeq" id="WP_390195738.1">
    <property type="nucleotide sequence ID" value="NZ_JBHMEP010000008.1"/>
</dbReference>
<accession>A0ABV5HS90</accession>
<reference evidence="2 3" key="1">
    <citation type="submission" date="2024-09" db="EMBL/GenBank/DDBJ databases">
        <authorList>
            <person name="Sun Q."/>
            <person name="Mori K."/>
        </authorList>
    </citation>
    <scope>NUCLEOTIDE SEQUENCE [LARGE SCALE GENOMIC DNA]</scope>
    <source>
        <strain evidence="2 3">CECT 8064</strain>
    </source>
</reference>
<dbReference type="PANTHER" id="PTHR28047">
    <property type="entry name" value="PROTEIN DCG1"/>
    <property type="match status" value="1"/>
</dbReference>
<dbReference type="Gene3D" id="3.40.50.12500">
    <property type="match status" value="1"/>
</dbReference>
<evidence type="ECO:0000313" key="3">
    <source>
        <dbReference type="Proteomes" id="UP001589645"/>
    </source>
</evidence>
<dbReference type="Pfam" id="PF01177">
    <property type="entry name" value="Asp_Glu_race"/>
    <property type="match status" value="1"/>
</dbReference>
<protein>
    <submittedName>
        <fullName evidence="2">Aspartate/glutamate racemase family protein</fullName>
    </submittedName>
</protein>
<comment type="caution">
    <text evidence="2">The sequence shown here is derived from an EMBL/GenBank/DDBJ whole genome shotgun (WGS) entry which is preliminary data.</text>
</comment>
<dbReference type="Proteomes" id="UP001589645">
    <property type="component" value="Unassembled WGS sequence"/>
</dbReference>
<comment type="similarity">
    <text evidence="1">Belongs to the HyuE racemase family.</text>
</comment>